<feature type="region of interest" description="Disordered" evidence="5">
    <location>
        <begin position="110"/>
        <end position="149"/>
    </location>
</feature>
<evidence type="ECO:0000256" key="4">
    <source>
        <dbReference type="ARBA" id="ARBA00023175"/>
    </source>
</evidence>
<evidence type="ECO:0000313" key="7">
    <source>
        <dbReference type="Proteomes" id="UP000236370"/>
    </source>
</evidence>
<sequence length="149" mass="16736">VRELEAELDAEQKKHAEALKGVRKHERRVKELAYQVGDRVSLGSGPGAGPAQASPESPLPAQAEEDRKNLARMQDLVDKLQSKVKSYKRQFEEAEQQANTNLAKYRKAQHELDDAEERADMAETQANKLRARTRDALGPKLSLSPQHKE</sequence>
<dbReference type="EMBL" id="NBAG03000408">
    <property type="protein sequence ID" value="PNI27847.1"/>
    <property type="molecule type" value="Genomic_DNA"/>
</dbReference>
<feature type="region of interest" description="Disordered" evidence="5">
    <location>
        <begin position="36"/>
        <end position="70"/>
    </location>
</feature>
<evidence type="ECO:0000313" key="6">
    <source>
        <dbReference type="EMBL" id="PNI27847.1"/>
    </source>
</evidence>
<keyword evidence="3" id="KW-0518">Myosin</keyword>
<dbReference type="AlphaFoldDB" id="A0A2J8JYJ7"/>
<dbReference type="Gene3D" id="6.10.250.2420">
    <property type="match status" value="1"/>
</dbReference>
<keyword evidence="4" id="KW-0505">Motor protein</keyword>
<evidence type="ECO:0000256" key="3">
    <source>
        <dbReference type="ARBA" id="ARBA00023123"/>
    </source>
</evidence>
<gene>
    <name evidence="6" type="ORF">CK820_G0043067</name>
</gene>
<reference evidence="6 7" key="1">
    <citation type="submission" date="2017-12" db="EMBL/GenBank/DDBJ databases">
        <title>High-resolution comparative analysis of great ape genomes.</title>
        <authorList>
            <person name="Pollen A."/>
            <person name="Hastie A."/>
            <person name="Hormozdiari F."/>
            <person name="Dougherty M."/>
            <person name="Liu R."/>
            <person name="Chaisson M."/>
            <person name="Hoppe E."/>
            <person name="Hill C."/>
            <person name="Pang A."/>
            <person name="Hillier L."/>
            <person name="Baker C."/>
            <person name="Armstrong J."/>
            <person name="Shendure J."/>
            <person name="Paten B."/>
            <person name="Wilson R."/>
            <person name="Chao H."/>
            <person name="Schneider V."/>
            <person name="Ventura M."/>
            <person name="Kronenberg Z."/>
            <person name="Murali S."/>
            <person name="Gordon D."/>
            <person name="Cantsilieris S."/>
            <person name="Munson K."/>
            <person name="Nelson B."/>
            <person name="Raja A."/>
            <person name="Underwood J."/>
            <person name="Diekhans M."/>
            <person name="Fiddes I."/>
            <person name="Haussler D."/>
            <person name="Eichler E."/>
        </authorList>
    </citation>
    <scope>NUCLEOTIDE SEQUENCE [LARGE SCALE GENOMIC DNA]</scope>
    <source>
        <strain evidence="6">Yerkes chimp pedigree #C0471</strain>
    </source>
</reference>
<dbReference type="PANTHER" id="PTHR46349">
    <property type="entry name" value="CINGULIN-LIKE PROTEIN 1-RELATED"/>
    <property type="match status" value="1"/>
</dbReference>
<proteinExistence type="predicted"/>
<accession>A0A2J8JYJ7</accession>
<organism evidence="6 7">
    <name type="scientific">Pan troglodytes</name>
    <name type="common">Chimpanzee</name>
    <dbReference type="NCBI Taxonomy" id="9598"/>
    <lineage>
        <taxon>Eukaryota</taxon>
        <taxon>Metazoa</taxon>
        <taxon>Chordata</taxon>
        <taxon>Craniata</taxon>
        <taxon>Vertebrata</taxon>
        <taxon>Euteleostomi</taxon>
        <taxon>Mammalia</taxon>
        <taxon>Eutheria</taxon>
        <taxon>Euarchontoglires</taxon>
        <taxon>Primates</taxon>
        <taxon>Haplorrhini</taxon>
        <taxon>Catarrhini</taxon>
        <taxon>Hominidae</taxon>
        <taxon>Pan</taxon>
    </lineage>
</organism>
<comment type="subcellular location">
    <subcellularLocation>
        <location evidence="1">Cytoplasm</location>
    </subcellularLocation>
</comment>
<protein>
    <submittedName>
        <fullName evidence="6">MYH7B isoform 11</fullName>
    </submittedName>
</protein>
<evidence type="ECO:0000256" key="1">
    <source>
        <dbReference type="ARBA" id="ARBA00004496"/>
    </source>
</evidence>
<dbReference type="Proteomes" id="UP000236370">
    <property type="component" value="Unassembled WGS sequence"/>
</dbReference>
<keyword evidence="2" id="KW-0963">Cytoplasm</keyword>
<comment type="caution">
    <text evidence="6">The sequence shown here is derived from an EMBL/GenBank/DDBJ whole genome shotgun (WGS) entry which is preliminary data.</text>
</comment>
<feature type="non-terminal residue" evidence="6">
    <location>
        <position position="1"/>
    </location>
</feature>
<dbReference type="PANTHER" id="PTHR46349:SF6">
    <property type="entry name" value="MYOSIN-6-LIKE"/>
    <property type="match status" value="1"/>
</dbReference>
<evidence type="ECO:0000256" key="5">
    <source>
        <dbReference type="SAM" id="MobiDB-lite"/>
    </source>
</evidence>
<evidence type="ECO:0000256" key="2">
    <source>
        <dbReference type="ARBA" id="ARBA00022490"/>
    </source>
</evidence>
<name>A0A2J8JYJ7_PANTR</name>
<dbReference type="SMR" id="A0A2J8JYJ7"/>